<dbReference type="GO" id="GO:0009236">
    <property type="term" value="P:cobalamin biosynthetic process"/>
    <property type="evidence" value="ECO:0007669"/>
    <property type="project" value="InterPro"/>
</dbReference>
<gene>
    <name evidence="1" type="ORF">MNBD_ACTINO02-822</name>
</gene>
<name>A0A3B0SEZ7_9ZZZZ</name>
<dbReference type="PANTHER" id="PTHR46638:SF1">
    <property type="entry name" value="CORRINOID ADENOSYLTRANSFERASE"/>
    <property type="match status" value="1"/>
</dbReference>
<dbReference type="GO" id="GO:0005524">
    <property type="term" value="F:ATP binding"/>
    <property type="evidence" value="ECO:0007669"/>
    <property type="project" value="InterPro"/>
</dbReference>
<dbReference type="InterPro" id="IPR003724">
    <property type="entry name" value="CblAdoTrfase_CobA"/>
</dbReference>
<evidence type="ECO:0000313" key="1">
    <source>
        <dbReference type="EMBL" id="VAW02663.1"/>
    </source>
</evidence>
<keyword evidence="1" id="KW-0808">Transferase</keyword>
<dbReference type="AlphaFoldDB" id="A0A3B0SEZ7"/>
<dbReference type="GO" id="GO:0008817">
    <property type="term" value="F:corrinoid adenosyltransferase activity"/>
    <property type="evidence" value="ECO:0007669"/>
    <property type="project" value="UniProtKB-EC"/>
</dbReference>
<dbReference type="PIRSF" id="PIRSF015617">
    <property type="entry name" value="Adensltrnsf_CobA"/>
    <property type="match status" value="1"/>
</dbReference>
<sequence>MIDVPPTQDPTPELRRAPSLVLINTGDGKGKSTAAMGVMVRAVARGWKVAVIQFLKSGDWATGEQKTAERLGVDWWAIGDGFTWDSDDLDESAAIAQEAWKKATEVITSGEYSLVVLDEVTYPLTWGWVDIEDALQVVESRPEHVNLVLTGRDAPSRLIEIADTVTEMVNIKHAFQQGIRAKKGIDF</sequence>
<proteinExistence type="predicted"/>
<protein>
    <submittedName>
        <fullName evidence="1">Cob(I)alamin adenosyltransferase @ Cob(I)alamin adenosyltransferase, clustered with cobalamin synthesis</fullName>
        <ecNumber evidence="1">2.5.1.17</ecNumber>
    </submittedName>
</protein>
<dbReference type="Gene3D" id="3.40.50.300">
    <property type="entry name" value="P-loop containing nucleotide triphosphate hydrolases"/>
    <property type="match status" value="1"/>
</dbReference>
<dbReference type="NCBIfam" id="TIGR00708">
    <property type="entry name" value="cobA"/>
    <property type="match status" value="1"/>
</dbReference>
<reference evidence="1" key="1">
    <citation type="submission" date="2018-06" db="EMBL/GenBank/DDBJ databases">
        <authorList>
            <person name="Zhirakovskaya E."/>
        </authorList>
    </citation>
    <scope>NUCLEOTIDE SEQUENCE</scope>
</reference>
<dbReference type="PANTHER" id="PTHR46638">
    <property type="entry name" value="CORRINOID ADENOSYLTRANSFERASE"/>
    <property type="match status" value="1"/>
</dbReference>
<dbReference type="EC" id="2.5.1.17" evidence="1"/>
<dbReference type="CDD" id="cd00561">
    <property type="entry name" value="CobA_ACA"/>
    <property type="match status" value="1"/>
</dbReference>
<dbReference type="Pfam" id="PF02572">
    <property type="entry name" value="CobA_CobO_BtuR"/>
    <property type="match status" value="1"/>
</dbReference>
<dbReference type="NCBIfam" id="NF004637">
    <property type="entry name" value="PRK05986.1"/>
    <property type="match status" value="1"/>
</dbReference>
<accession>A0A3B0SEZ7</accession>
<dbReference type="EMBL" id="UOEK01000239">
    <property type="protein sequence ID" value="VAW02663.1"/>
    <property type="molecule type" value="Genomic_DNA"/>
</dbReference>
<organism evidence="1">
    <name type="scientific">hydrothermal vent metagenome</name>
    <dbReference type="NCBI Taxonomy" id="652676"/>
    <lineage>
        <taxon>unclassified sequences</taxon>
        <taxon>metagenomes</taxon>
        <taxon>ecological metagenomes</taxon>
    </lineage>
</organism>
<dbReference type="SUPFAM" id="SSF52540">
    <property type="entry name" value="P-loop containing nucleoside triphosphate hydrolases"/>
    <property type="match status" value="1"/>
</dbReference>
<dbReference type="InterPro" id="IPR027417">
    <property type="entry name" value="P-loop_NTPase"/>
</dbReference>